<evidence type="ECO:0000313" key="2">
    <source>
        <dbReference type="Proteomes" id="UP001500503"/>
    </source>
</evidence>
<reference evidence="2" key="1">
    <citation type="journal article" date="2019" name="Int. J. Syst. Evol. Microbiol.">
        <title>The Global Catalogue of Microorganisms (GCM) 10K type strain sequencing project: providing services to taxonomists for standard genome sequencing and annotation.</title>
        <authorList>
            <consortium name="The Broad Institute Genomics Platform"/>
            <consortium name="The Broad Institute Genome Sequencing Center for Infectious Disease"/>
            <person name="Wu L."/>
            <person name="Ma J."/>
        </authorList>
    </citation>
    <scope>NUCLEOTIDE SEQUENCE [LARGE SCALE GENOMIC DNA]</scope>
    <source>
        <strain evidence="2">JCM 17933</strain>
    </source>
</reference>
<proteinExistence type="predicted"/>
<protein>
    <submittedName>
        <fullName evidence="1">Uncharacterized protein</fullName>
    </submittedName>
</protein>
<evidence type="ECO:0000313" key="1">
    <source>
        <dbReference type="EMBL" id="GAA4495048.1"/>
    </source>
</evidence>
<sequence>MSDLTAPGLLTFVAHQRPVLPSGDYSISAKQKVSLDTEAFTANRTFTVAGERFALPPAEIRAVFPPDGSLGDHTSVLPHVILERSSLPWERRPGGPDDVARPWLVLLLFSDEEIPERTTVAIGELATGSAYIPAPVLETHDAAGDQVNVIDVPRALLAGLMPGLADLAYLAHVRRAGTDTAVVIGTRLPPAGTSSTVHLVSVEGRYGPGGFDLGPDTPDAKVRLVTLASWRFACVTEDQTFAHLAKALADQGRPFRLPDSGEPAADAFLRQGYVPVRHALRQGGRTVSWYRGPFVTGPAPAPAPAVLRTPDQLLRFYTDAGMFDTGYAAAWQLGRLITLQHTAAATALYGWKRRRAQDLKRADPTGLPLAVPHIDTDVPPSVQALFDDLARLRGVPLRYLVPDDRLLPVETVRFLQLDPAWVAALIDGAYSIGRITRADADEDLHDPPSVNLVQITGALIRSDLVAGYPDLLVDGYADAAGTTQLVAMPAQRLSDTVLLCLFEGELARLDLHQRPEALHFAVEPATGGVGKTLRNGTTVGALPLNLHGTVPISALAAEMAAALGTAVDSAAFAVQMIETAERVSFLRTGS</sequence>
<dbReference type="RefSeq" id="WP_345464787.1">
    <property type="nucleotide sequence ID" value="NZ_BAABHF010000019.1"/>
</dbReference>
<comment type="caution">
    <text evidence="1">The sequence shown here is derived from an EMBL/GenBank/DDBJ whole genome shotgun (WGS) entry which is preliminary data.</text>
</comment>
<keyword evidence="2" id="KW-1185">Reference proteome</keyword>
<dbReference type="Proteomes" id="UP001500503">
    <property type="component" value="Unassembled WGS sequence"/>
</dbReference>
<gene>
    <name evidence="1" type="ORF">GCM10023191_035170</name>
</gene>
<name>A0ABP8PZ12_9ACTN</name>
<dbReference type="EMBL" id="BAABHF010000019">
    <property type="protein sequence ID" value="GAA4495048.1"/>
    <property type="molecule type" value="Genomic_DNA"/>
</dbReference>
<organism evidence="1 2">
    <name type="scientific">Actinoallomurus oryzae</name>
    <dbReference type="NCBI Taxonomy" id="502180"/>
    <lineage>
        <taxon>Bacteria</taxon>
        <taxon>Bacillati</taxon>
        <taxon>Actinomycetota</taxon>
        <taxon>Actinomycetes</taxon>
        <taxon>Streptosporangiales</taxon>
        <taxon>Thermomonosporaceae</taxon>
        <taxon>Actinoallomurus</taxon>
    </lineage>
</organism>
<accession>A0ABP8PZ12</accession>